<dbReference type="Proteomes" id="UP000241462">
    <property type="component" value="Unassembled WGS sequence"/>
</dbReference>
<dbReference type="EMBL" id="KZ678375">
    <property type="protein sequence ID" value="PSS03379.1"/>
    <property type="molecule type" value="Genomic_DNA"/>
</dbReference>
<dbReference type="AlphaFoldDB" id="A0A2T3AM35"/>
<name>A0A2T3AM35_9PEZI</name>
<organism evidence="1 2">
    <name type="scientific">Coniella lustricola</name>
    <dbReference type="NCBI Taxonomy" id="2025994"/>
    <lineage>
        <taxon>Eukaryota</taxon>
        <taxon>Fungi</taxon>
        <taxon>Dikarya</taxon>
        <taxon>Ascomycota</taxon>
        <taxon>Pezizomycotina</taxon>
        <taxon>Sordariomycetes</taxon>
        <taxon>Sordariomycetidae</taxon>
        <taxon>Diaporthales</taxon>
        <taxon>Schizoparmaceae</taxon>
        <taxon>Coniella</taxon>
    </lineage>
</organism>
<gene>
    <name evidence="1" type="ORF">BD289DRAFT_192459</name>
</gene>
<evidence type="ECO:0000313" key="2">
    <source>
        <dbReference type="Proteomes" id="UP000241462"/>
    </source>
</evidence>
<sequence>MPKLHATTQKSWFSMLTASFNPRRLFMSFSTINAIGSRRRNPKSHACFPVGLPVPLTRHPQEVHWDAPSHLEIVEQANDLVPDITVSYSGILRGFPALANPGEHPKVWEAIISQTIAQSLGQECLPLRHAPNQGLRIRLENQTLQYVLSRKELSFQDTQSNFQRRGAGLQLAPGQTHEVAFRAG</sequence>
<accession>A0A2T3AM35</accession>
<evidence type="ECO:0000313" key="1">
    <source>
        <dbReference type="EMBL" id="PSS03379.1"/>
    </source>
</evidence>
<keyword evidence="2" id="KW-1185">Reference proteome</keyword>
<proteinExistence type="predicted"/>
<reference evidence="1 2" key="1">
    <citation type="journal article" date="2018" name="Mycol. Prog.">
        <title>Coniella lustricola, a new species from submerged detritus.</title>
        <authorList>
            <person name="Raudabaugh D.B."/>
            <person name="Iturriaga T."/>
            <person name="Carver A."/>
            <person name="Mondo S."/>
            <person name="Pangilinan J."/>
            <person name="Lipzen A."/>
            <person name="He G."/>
            <person name="Amirebrahimi M."/>
            <person name="Grigoriev I.V."/>
            <person name="Miller A.N."/>
        </authorList>
    </citation>
    <scope>NUCLEOTIDE SEQUENCE [LARGE SCALE GENOMIC DNA]</scope>
    <source>
        <strain evidence="1 2">B22-T-1</strain>
    </source>
</reference>
<dbReference type="InParanoid" id="A0A2T3AM35"/>
<protein>
    <submittedName>
        <fullName evidence="1">Uncharacterized protein</fullName>
    </submittedName>
</protein>